<dbReference type="AlphaFoldDB" id="A0AAE1C3V4"/>
<keyword evidence="6 10" id="KW-0808">Transferase</keyword>
<dbReference type="Pfam" id="PF06090">
    <property type="entry name" value="Ins_P5_2-kin"/>
    <property type="match status" value="2"/>
</dbReference>
<dbReference type="EMBL" id="JAUTXT010000008">
    <property type="protein sequence ID" value="KAK3676986.1"/>
    <property type="molecule type" value="Genomic_DNA"/>
</dbReference>
<dbReference type="InterPro" id="IPR043001">
    <property type="entry name" value="IP5_2-K_N_lobe"/>
</dbReference>
<dbReference type="GO" id="GO:0035299">
    <property type="term" value="F:inositol-1,3,4,5,6-pentakisphosphate 2-kinase activity"/>
    <property type="evidence" value="ECO:0007669"/>
    <property type="project" value="UniProtKB-EC"/>
</dbReference>
<evidence type="ECO:0000256" key="4">
    <source>
        <dbReference type="ARBA" id="ARBA00012023"/>
    </source>
</evidence>
<dbReference type="GO" id="GO:0032958">
    <property type="term" value="P:inositol phosphate biosynthetic process"/>
    <property type="evidence" value="ECO:0007669"/>
    <property type="project" value="TreeGrafter"/>
</dbReference>
<dbReference type="GO" id="GO:0005634">
    <property type="term" value="C:nucleus"/>
    <property type="evidence" value="ECO:0007669"/>
    <property type="project" value="TreeGrafter"/>
</dbReference>
<accession>A0AAE1C3V4</accession>
<dbReference type="GO" id="GO:0005524">
    <property type="term" value="F:ATP binding"/>
    <property type="evidence" value="ECO:0007669"/>
    <property type="project" value="UniProtKB-KW"/>
</dbReference>
<proteinExistence type="inferred from homology"/>
<reference evidence="11" key="1">
    <citation type="submission" date="2023-07" db="EMBL/GenBank/DDBJ databases">
        <title>Black Yeasts Isolated from many extreme environments.</title>
        <authorList>
            <person name="Coleine C."/>
            <person name="Stajich J.E."/>
            <person name="Selbmann L."/>
        </authorList>
    </citation>
    <scope>NUCLEOTIDE SEQUENCE</scope>
    <source>
        <strain evidence="11">CCFEE 5485</strain>
    </source>
</reference>
<evidence type="ECO:0000256" key="9">
    <source>
        <dbReference type="ARBA" id="ARBA00022840"/>
    </source>
</evidence>
<comment type="function">
    <text evidence="2">Has kinase activity and phosphorylates inositol-1,3,4,5,6-pentakisphosphate (Ins(1,3,4,5,6)P5) to produce 1,2,3,4,5,6-hexakisphosphate (InsP6), also known as phytate.</text>
</comment>
<evidence type="ECO:0000256" key="5">
    <source>
        <dbReference type="ARBA" id="ARBA00014846"/>
    </source>
</evidence>
<evidence type="ECO:0000256" key="7">
    <source>
        <dbReference type="ARBA" id="ARBA00022741"/>
    </source>
</evidence>
<evidence type="ECO:0000313" key="11">
    <source>
        <dbReference type="EMBL" id="KAK3676986.1"/>
    </source>
</evidence>
<dbReference type="Proteomes" id="UP001274830">
    <property type="component" value="Unassembled WGS sequence"/>
</dbReference>
<dbReference type="Gene3D" id="3.30.200.110">
    <property type="entry name" value="Inositol-pentakisphosphate 2-kinase, N-lobe"/>
    <property type="match status" value="1"/>
</dbReference>
<keyword evidence="12" id="KW-1185">Reference proteome</keyword>
<comment type="caution">
    <text evidence="11">The sequence shown here is derived from an EMBL/GenBank/DDBJ whole genome shotgun (WGS) entry which is preliminary data.</text>
</comment>
<comment type="catalytic activity">
    <reaction evidence="1 10">
        <text>1D-myo-inositol 1,3,4,5,6-pentakisphosphate + ATP = 1D-myo-inositol hexakisphosphate + ADP + H(+)</text>
        <dbReference type="Rhea" id="RHEA:20313"/>
        <dbReference type="ChEBI" id="CHEBI:15378"/>
        <dbReference type="ChEBI" id="CHEBI:30616"/>
        <dbReference type="ChEBI" id="CHEBI:57733"/>
        <dbReference type="ChEBI" id="CHEBI:58130"/>
        <dbReference type="ChEBI" id="CHEBI:456216"/>
        <dbReference type="EC" id="2.7.1.158"/>
    </reaction>
</comment>
<evidence type="ECO:0000256" key="8">
    <source>
        <dbReference type="ARBA" id="ARBA00022777"/>
    </source>
</evidence>
<keyword evidence="9 10" id="KW-0067">ATP-binding</keyword>
<evidence type="ECO:0000313" key="12">
    <source>
        <dbReference type="Proteomes" id="UP001274830"/>
    </source>
</evidence>
<dbReference type="PANTHER" id="PTHR14456">
    <property type="entry name" value="INOSITOL POLYPHOSPHATE KINASE 1"/>
    <property type="match status" value="1"/>
</dbReference>
<evidence type="ECO:0000256" key="6">
    <source>
        <dbReference type="ARBA" id="ARBA00022679"/>
    </source>
</evidence>
<evidence type="ECO:0000256" key="1">
    <source>
        <dbReference type="ARBA" id="ARBA00001774"/>
    </source>
</evidence>
<organism evidence="11 12">
    <name type="scientific">Recurvomyces mirabilis</name>
    <dbReference type="NCBI Taxonomy" id="574656"/>
    <lineage>
        <taxon>Eukaryota</taxon>
        <taxon>Fungi</taxon>
        <taxon>Dikarya</taxon>
        <taxon>Ascomycota</taxon>
        <taxon>Pezizomycotina</taxon>
        <taxon>Dothideomycetes</taxon>
        <taxon>Dothideomycetidae</taxon>
        <taxon>Mycosphaerellales</taxon>
        <taxon>Teratosphaeriaceae</taxon>
        <taxon>Recurvomyces</taxon>
    </lineage>
</organism>
<evidence type="ECO:0000256" key="2">
    <source>
        <dbReference type="ARBA" id="ARBA00003979"/>
    </source>
</evidence>
<name>A0AAE1C3V4_9PEZI</name>
<evidence type="ECO:0000256" key="3">
    <source>
        <dbReference type="ARBA" id="ARBA00008305"/>
    </source>
</evidence>
<dbReference type="InterPro" id="IPR009286">
    <property type="entry name" value="Ins_P5_2-kin"/>
</dbReference>
<protein>
    <recommendedName>
        <fullName evidence="5 10">Inositol-pentakisphosphate 2-kinase</fullName>
        <ecNumber evidence="4 10">2.7.1.158</ecNumber>
    </recommendedName>
</protein>
<sequence>MSQEPPLSVTELFYNVRRTANAESVEDTESDALSFEKDEVSTTVYYREATKVNCVVFTSEPCHANNGTPLNLEYVNEGGANIIFRFLPQGAEAKLPRRLQGKLLRLPKIPLEPPDMHWNPEAYFQIPAMEQHEYWTEILSREAVLDLESVTLWPTLDKLINFHLGNAARTENRRSTEWEGGAVGFLTTDMTAGEGEELHEFKPKWLAQSPNAPRHARRCRTCALRAKRATESVVTRTDRQSLCPLYLLTVLGQRHAERFTDNPHQLNFITKEALPVLRKLREHQLDNDTVGILDVWQKSMSDATPVRKLARAMTSRDCTIYGRCKQDGTIEVRVGDLDMKPPAVGWPKWAAIEKGLRDGGWYDGLDDVCLLSNEEDMAVVKSCYEPDLRRAVFRWTE</sequence>
<keyword evidence="7 10" id="KW-0547">Nucleotide-binding</keyword>
<gene>
    <name evidence="11" type="primary">IPK1</name>
    <name evidence="11" type="ORF">LTR78_003191</name>
</gene>
<comment type="domain">
    <text evidence="10">The EXKPK motif is conserved in inositol-pentakisphosphate 2-kinases of both family 1 and 2.</text>
</comment>
<dbReference type="EC" id="2.7.1.158" evidence="4 10"/>
<comment type="similarity">
    <text evidence="3">Belongs to the IPK1 type 1 family.</text>
</comment>
<dbReference type="RefSeq" id="XP_064695167.1">
    <property type="nucleotide sequence ID" value="XM_064837208.1"/>
</dbReference>
<keyword evidence="8 10" id="KW-0418">Kinase</keyword>
<dbReference type="PANTHER" id="PTHR14456:SF2">
    <property type="entry name" value="INOSITOL-PENTAKISPHOSPHATE 2-KINASE"/>
    <property type="match status" value="1"/>
</dbReference>
<comment type="function">
    <text evidence="10">Phosphorylates Ins(1,3,4,5,6)P5 at position 2 to form Ins(1,2,3,4,5,6)P6 (InsP6 or phytate).</text>
</comment>
<evidence type="ECO:0000256" key="10">
    <source>
        <dbReference type="RuleBase" id="RU364126"/>
    </source>
</evidence>
<dbReference type="GeneID" id="89961744"/>